<organism evidence="2 3">
    <name type="scientific">Gordonia humi</name>
    <dbReference type="NCBI Taxonomy" id="686429"/>
    <lineage>
        <taxon>Bacteria</taxon>
        <taxon>Bacillati</taxon>
        <taxon>Actinomycetota</taxon>
        <taxon>Actinomycetes</taxon>
        <taxon>Mycobacteriales</taxon>
        <taxon>Gordoniaceae</taxon>
        <taxon>Gordonia</taxon>
    </lineage>
</organism>
<protein>
    <recommendedName>
        <fullName evidence="1">Bacteriophage T5 Orf172 DNA-binding domain-containing protein</fullName>
    </recommendedName>
</protein>
<dbReference type="InterPro" id="IPR018306">
    <property type="entry name" value="Phage_T5_Orf172_DNA-bd"/>
</dbReference>
<evidence type="ECO:0000313" key="2">
    <source>
        <dbReference type="EMBL" id="MBB4135622.1"/>
    </source>
</evidence>
<comment type="caution">
    <text evidence="2">The sequence shown here is derived from an EMBL/GenBank/DDBJ whole genome shotgun (WGS) entry which is preliminary data.</text>
</comment>
<dbReference type="AlphaFoldDB" id="A0A840EVD0"/>
<feature type="domain" description="Bacteriophage T5 Orf172 DNA-binding" evidence="1">
    <location>
        <begin position="15"/>
        <end position="100"/>
    </location>
</feature>
<evidence type="ECO:0000259" key="1">
    <source>
        <dbReference type="SMART" id="SM00974"/>
    </source>
</evidence>
<sequence length="288" mass="32935">MPSHNDLGYVYVLTSPNCPSVKIGRTNQQPPHRLREINNTSPYKELGPWTIADVVQVYDSVAVETRIHRQIRAHHDSSVSGQNELFRIPLAEALALLRSIPTVDEMYAYPKLERCFYDPRLAAYLDTLYQYAGLPNFVDDQGAWTLTLFTTTSGGRYFTVNIGSHEVAFSSTPRRGENGHTNFLMVDRLINDFPEVTQWARQHGGSVDDVDYATQRDRATGIWFCGGFDDALELLGLPGVRRSMIAYWTEGLLEMREDDRESTYKRYHQWNAVSELQRRADARPSILR</sequence>
<keyword evidence="3" id="KW-1185">Reference proteome</keyword>
<dbReference type="SMART" id="SM00974">
    <property type="entry name" value="T5orf172"/>
    <property type="match status" value="1"/>
</dbReference>
<gene>
    <name evidence="2" type="ORF">BKA16_002174</name>
</gene>
<dbReference type="EMBL" id="JACIFP010000001">
    <property type="protein sequence ID" value="MBB4135622.1"/>
    <property type="molecule type" value="Genomic_DNA"/>
</dbReference>
<accession>A0A840EVD0</accession>
<dbReference type="Proteomes" id="UP000551501">
    <property type="component" value="Unassembled WGS sequence"/>
</dbReference>
<evidence type="ECO:0000313" key="3">
    <source>
        <dbReference type="Proteomes" id="UP000551501"/>
    </source>
</evidence>
<name>A0A840EVD0_9ACTN</name>
<dbReference type="RefSeq" id="WP_183370643.1">
    <property type="nucleotide sequence ID" value="NZ_BAABHL010000122.1"/>
</dbReference>
<reference evidence="2 3" key="1">
    <citation type="submission" date="2020-08" db="EMBL/GenBank/DDBJ databases">
        <title>Sequencing the genomes of 1000 actinobacteria strains.</title>
        <authorList>
            <person name="Klenk H.-P."/>
        </authorList>
    </citation>
    <scope>NUCLEOTIDE SEQUENCE [LARGE SCALE GENOMIC DNA]</scope>
    <source>
        <strain evidence="2 3">DSM 45298</strain>
    </source>
</reference>
<proteinExistence type="predicted"/>
<dbReference type="Pfam" id="PF10544">
    <property type="entry name" value="T5orf172"/>
    <property type="match status" value="1"/>
</dbReference>